<sequence length="123" mass="14149">MDTQKVIEEIKKKYPGKTIILDPQDNPSEIICEIDPTIDHPEKSIALAVVGRSKPHYHKKSTEIYEVIKGELTVYKSGKKYVLKEGKKLKIEPDEVHNVEGEEAWFLTYSEPGWRLDDQIVVD</sequence>
<dbReference type="InterPro" id="IPR013096">
    <property type="entry name" value="Cupin_2"/>
</dbReference>
<evidence type="ECO:0000313" key="3">
    <source>
        <dbReference type="Proteomes" id="UP000176404"/>
    </source>
</evidence>
<protein>
    <recommendedName>
        <fullName evidence="1">Cupin type-2 domain-containing protein</fullName>
    </recommendedName>
</protein>
<dbReference type="Gene3D" id="2.60.120.10">
    <property type="entry name" value="Jelly Rolls"/>
    <property type="match status" value="1"/>
</dbReference>
<dbReference type="Proteomes" id="UP000176404">
    <property type="component" value="Unassembled WGS sequence"/>
</dbReference>
<proteinExistence type="predicted"/>
<dbReference type="STRING" id="1802517.A2892_01510"/>
<reference evidence="2 3" key="1">
    <citation type="journal article" date="2016" name="Nat. Commun.">
        <title>Thousands of microbial genomes shed light on interconnected biogeochemical processes in an aquifer system.</title>
        <authorList>
            <person name="Anantharaman K."/>
            <person name="Brown C.T."/>
            <person name="Hug L.A."/>
            <person name="Sharon I."/>
            <person name="Castelle C.J."/>
            <person name="Probst A.J."/>
            <person name="Thomas B.C."/>
            <person name="Singh A."/>
            <person name="Wilkins M.J."/>
            <person name="Karaoz U."/>
            <person name="Brodie E.L."/>
            <person name="Williams K.H."/>
            <person name="Hubbard S.S."/>
            <person name="Banfield J.F."/>
        </authorList>
    </citation>
    <scope>NUCLEOTIDE SEQUENCE [LARGE SCALE GENOMIC DNA]</scope>
</reference>
<dbReference type="InterPro" id="IPR014710">
    <property type="entry name" value="RmlC-like_jellyroll"/>
</dbReference>
<dbReference type="SUPFAM" id="SSF51182">
    <property type="entry name" value="RmlC-like cupins"/>
    <property type="match status" value="1"/>
</dbReference>
<evidence type="ECO:0000313" key="2">
    <source>
        <dbReference type="EMBL" id="OGM60703.1"/>
    </source>
</evidence>
<dbReference type="AlphaFoldDB" id="A0A1F8B9J1"/>
<gene>
    <name evidence="2" type="ORF">A2892_01510</name>
</gene>
<dbReference type="EMBL" id="MGHD01000003">
    <property type="protein sequence ID" value="OGM60703.1"/>
    <property type="molecule type" value="Genomic_DNA"/>
</dbReference>
<accession>A0A1F8B9J1</accession>
<dbReference type="InterPro" id="IPR011051">
    <property type="entry name" value="RmlC_Cupin_sf"/>
</dbReference>
<name>A0A1F8B9J1_9BACT</name>
<dbReference type="Pfam" id="PF07883">
    <property type="entry name" value="Cupin_2"/>
    <property type="match status" value="1"/>
</dbReference>
<evidence type="ECO:0000259" key="1">
    <source>
        <dbReference type="Pfam" id="PF07883"/>
    </source>
</evidence>
<feature type="domain" description="Cupin type-2" evidence="1">
    <location>
        <begin position="51"/>
        <end position="100"/>
    </location>
</feature>
<organism evidence="2 3">
    <name type="scientific">Candidatus Woesebacteria bacterium RIFCSPLOWO2_01_FULL_39_10b</name>
    <dbReference type="NCBI Taxonomy" id="1802517"/>
    <lineage>
        <taxon>Bacteria</taxon>
        <taxon>Candidatus Woeseibacteriota</taxon>
    </lineage>
</organism>
<comment type="caution">
    <text evidence="2">The sequence shown here is derived from an EMBL/GenBank/DDBJ whole genome shotgun (WGS) entry which is preliminary data.</text>
</comment>